<feature type="chain" id="PRO_5039225436" evidence="5">
    <location>
        <begin position="22"/>
        <end position="343"/>
    </location>
</feature>
<dbReference type="PANTHER" id="PTHR33376">
    <property type="match status" value="1"/>
</dbReference>
<dbReference type="Pfam" id="PF03480">
    <property type="entry name" value="DctP"/>
    <property type="match status" value="1"/>
</dbReference>
<protein>
    <submittedName>
        <fullName evidence="6">DctP family TRAP transporter solute-binding subunit</fullName>
    </submittedName>
</protein>
<comment type="similarity">
    <text evidence="2">Belongs to the bacterial solute-binding protein 7 family.</text>
</comment>
<comment type="subcellular location">
    <subcellularLocation>
        <location evidence="1">Cell envelope</location>
    </subcellularLocation>
</comment>
<dbReference type="Gene3D" id="3.40.190.170">
    <property type="entry name" value="Bacterial extracellular solute-binding protein, family 7"/>
    <property type="match status" value="1"/>
</dbReference>
<evidence type="ECO:0000256" key="1">
    <source>
        <dbReference type="ARBA" id="ARBA00004196"/>
    </source>
</evidence>
<dbReference type="GO" id="GO:0030288">
    <property type="term" value="C:outer membrane-bounded periplasmic space"/>
    <property type="evidence" value="ECO:0007669"/>
    <property type="project" value="InterPro"/>
</dbReference>
<dbReference type="InterPro" id="IPR004682">
    <property type="entry name" value="TRAP_DctP"/>
</dbReference>
<name>A0A6A7K7V4_9FIRM</name>
<dbReference type="PIRSF" id="PIRSF006470">
    <property type="entry name" value="DctB"/>
    <property type="match status" value="1"/>
</dbReference>
<proteinExistence type="inferred from homology"/>
<evidence type="ECO:0000256" key="5">
    <source>
        <dbReference type="SAM" id="SignalP"/>
    </source>
</evidence>
<dbReference type="NCBIfam" id="NF037995">
    <property type="entry name" value="TRAP_S1"/>
    <property type="match status" value="1"/>
</dbReference>
<dbReference type="InterPro" id="IPR038404">
    <property type="entry name" value="TRAP_DctP_sf"/>
</dbReference>
<dbReference type="InterPro" id="IPR018389">
    <property type="entry name" value="DctP_fam"/>
</dbReference>
<organism evidence="6 7">
    <name type="scientific">Alkalibaculum sporogenes</name>
    <dbReference type="NCBI Taxonomy" id="2655001"/>
    <lineage>
        <taxon>Bacteria</taxon>
        <taxon>Bacillati</taxon>
        <taxon>Bacillota</taxon>
        <taxon>Clostridia</taxon>
        <taxon>Eubacteriales</taxon>
        <taxon>Eubacteriaceae</taxon>
        <taxon>Alkalibaculum</taxon>
    </lineage>
</organism>
<keyword evidence="3" id="KW-0813">Transport</keyword>
<keyword evidence="4 5" id="KW-0732">Signal</keyword>
<dbReference type="PROSITE" id="PS51257">
    <property type="entry name" value="PROKAR_LIPOPROTEIN"/>
    <property type="match status" value="1"/>
</dbReference>
<feature type="signal peptide" evidence="5">
    <location>
        <begin position="1"/>
        <end position="21"/>
    </location>
</feature>
<evidence type="ECO:0000313" key="6">
    <source>
        <dbReference type="EMBL" id="MPW25568.1"/>
    </source>
</evidence>
<accession>A0A6A7K7V4</accession>
<evidence type="ECO:0000256" key="4">
    <source>
        <dbReference type="ARBA" id="ARBA00022729"/>
    </source>
</evidence>
<gene>
    <name evidence="6" type="ORF">GC105_07175</name>
</gene>
<evidence type="ECO:0000256" key="3">
    <source>
        <dbReference type="ARBA" id="ARBA00022448"/>
    </source>
</evidence>
<dbReference type="AlphaFoldDB" id="A0A6A7K7V4"/>
<dbReference type="PANTHER" id="PTHR33376:SF4">
    <property type="entry name" value="SIALIC ACID-BINDING PERIPLASMIC PROTEIN SIAP"/>
    <property type="match status" value="1"/>
</dbReference>
<evidence type="ECO:0000313" key="7">
    <source>
        <dbReference type="Proteomes" id="UP000440004"/>
    </source>
</evidence>
<comment type="caution">
    <text evidence="6">The sequence shown here is derived from an EMBL/GenBank/DDBJ whole genome shotgun (WGS) entry which is preliminary data.</text>
</comment>
<dbReference type="Proteomes" id="UP000440004">
    <property type="component" value="Unassembled WGS sequence"/>
</dbReference>
<dbReference type="NCBIfam" id="TIGR00787">
    <property type="entry name" value="dctP"/>
    <property type="match status" value="1"/>
</dbReference>
<reference evidence="6 7" key="1">
    <citation type="submission" date="2019-10" db="EMBL/GenBank/DDBJ databases">
        <title>Alkalibaculum tamaniensis sp.nov., a new alkaliphilic acetogen, isolated on methoxylated aromatics from a mud volcano.</title>
        <authorList>
            <person name="Khomyakova M.A."/>
            <person name="Merkel A.Y."/>
            <person name="Bonch-Osmolovskaya E.A."/>
            <person name="Slobodkin A.I."/>
        </authorList>
    </citation>
    <scope>NUCLEOTIDE SEQUENCE [LARGE SCALE GENOMIC DNA]</scope>
    <source>
        <strain evidence="6 7">M08DMB</strain>
    </source>
</reference>
<dbReference type="RefSeq" id="WP_152803161.1">
    <property type="nucleotide sequence ID" value="NZ_WHNX01000009.1"/>
</dbReference>
<sequence length="343" mass="37887">MKRLVMILLMGVMVLTTVLTGCSSSEGSSSTTNGSDGEEVYTIRVAYVVAETHASHIVLQDIFKKELEATGKFNVELYPNGQLGGDRQAIEAVGLGSLEMTMAGEASISGFVPEFELVGLPYIFNSLDAAHDALDGDFGKNLDELLEAQNMYNLGWGDVGFRNITNSTKEIKSPSDMKGIKIRTMETPTHLTYFSALGANPTPMAFNELFTALQQGTVDAQENPSALIYNSKFYEVQSFMTVSEHVFTAAPILISKDFMDNLPQDLQDKVSEVAEKTKKAQRELLLQQNTDFELEIANEGVKVTKLSDEEKEKFKKVAIEQVYPGVVEQYGEELIQLAQKYNE</sequence>
<dbReference type="GO" id="GO:0055085">
    <property type="term" value="P:transmembrane transport"/>
    <property type="evidence" value="ECO:0007669"/>
    <property type="project" value="InterPro"/>
</dbReference>
<dbReference type="CDD" id="cd13603">
    <property type="entry name" value="PBP2_TRAP_Siap_TeaA_like"/>
    <property type="match status" value="1"/>
</dbReference>
<evidence type="ECO:0000256" key="2">
    <source>
        <dbReference type="ARBA" id="ARBA00009023"/>
    </source>
</evidence>
<dbReference type="EMBL" id="WHNX01000009">
    <property type="protein sequence ID" value="MPW25568.1"/>
    <property type="molecule type" value="Genomic_DNA"/>
</dbReference>
<keyword evidence="7" id="KW-1185">Reference proteome</keyword>